<keyword evidence="3 5" id="KW-0067">ATP-binding</keyword>
<feature type="non-terminal residue" evidence="9">
    <location>
        <position position="1"/>
    </location>
</feature>
<evidence type="ECO:0000256" key="2">
    <source>
        <dbReference type="ARBA" id="ARBA00022741"/>
    </source>
</evidence>
<dbReference type="SMART" id="SM00129">
    <property type="entry name" value="KISc"/>
    <property type="match status" value="1"/>
</dbReference>
<dbReference type="InterPro" id="IPR019821">
    <property type="entry name" value="Kinesin_motor_CS"/>
</dbReference>
<keyword evidence="10" id="KW-1185">Reference proteome</keyword>
<sequence length="494" mass="54897">SICPQWKNDADVLAALRASNYSIDNCIDIYQATMGKYPKSAHSSFFNTGNEEKTVVSSLNKDLDQMRTELSNLKKSFERVEASREALSKKNDDLTQQLKKTKEQLAKTEADFKQSSLAMSGKTKRVGNAQEFKFAQSLIEALKSALCNLQEDQNSLKKSTEGQLGELATAFPRLLEAVGQQEKELKSVRALYRQEAQVRKALYNNLIELNGNIRVFCRVRPATKQEKEGAWFQPDSKDNVINLLAVKEGARKKYEFDRVFTDKTSQEQIFGSLSDIIASCVDGYNICIIAYGQTGSGKTHTMEGTAASPGVNIRAMRELLKLIENRENVSYQLELVIVEIYNEQVVDLLKSTPEVVELRQSGLQNVTTKSVVNEAEIQEVIALGNKNRKVASTKMNSSSSRSHLIVCVYVTGVDSVSGNTLRGRLVMCDLAGSERVKKSGTTSGERFQEATAINMSLSCLGQVFSALRQHQLHVPYRNSKLTQFLQPCLGGDSK</sequence>
<dbReference type="PRINTS" id="PR00380">
    <property type="entry name" value="KINESINHEAVY"/>
</dbReference>
<dbReference type="PROSITE" id="PS50067">
    <property type="entry name" value="KINESIN_MOTOR_2"/>
    <property type="match status" value="1"/>
</dbReference>
<keyword evidence="4" id="KW-0206">Cytoskeleton</keyword>
<keyword evidence="2 5" id="KW-0547">Nucleotide-binding</keyword>
<keyword evidence="7" id="KW-0175">Coiled coil</keyword>
<keyword evidence="5 6" id="KW-0505">Motor protein</keyword>
<name>A0ABD2PQN6_9PLAT</name>
<proteinExistence type="inferred from homology"/>
<gene>
    <name evidence="9" type="ORF">Ciccas_013427</name>
</gene>
<comment type="subcellular location">
    <subcellularLocation>
        <location evidence="1">Cytoplasm</location>
        <location evidence="1">Cytoskeleton</location>
    </subcellularLocation>
</comment>
<organism evidence="9 10">
    <name type="scientific">Cichlidogyrus casuarinus</name>
    <dbReference type="NCBI Taxonomy" id="1844966"/>
    <lineage>
        <taxon>Eukaryota</taxon>
        <taxon>Metazoa</taxon>
        <taxon>Spiralia</taxon>
        <taxon>Lophotrochozoa</taxon>
        <taxon>Platyhelminthes</taxon>
        <taxon>Monogenea</taxon>
        <taxon>Monopisthocotylea</taxon>
        <taxon>Dactylogyridea</taxon>
        <taxon>Ancyrocephalidae</taxon>
        <taxon>Cichlidogyrus</taxon>
    </lineage>
</organism>
<keyword evidence="6" id="KW-0493">Microtubule</keyword>
<comment type="caution">
    <text evidence="9">The sequence shown here is derived from an EMBL/GenBank/DDBJ whole genome shotgun (WGS) entry which is preliminary data.</text>
</comment>
<dbReference type="EMBL" id="JBJKFK010005975">
    <property type="protein sequence ID" value="KAL3308046.1"/>
    <property type="molecule type" value="Genomic_DNA"/>
</dbReference>
<evidence type="ECO:0000313" key="10">
    <source>
        <dbReference type="Proteomes" id="UP001626550"/>
    </source>
</evidence>
<dbReference type="InterPro" id="IPR027417">
    <property type="entry name" value="P-loop_NTPase"/>
</dbReference>
<evidence type="ECO:0000256" key="5">
    <source>
        <dbReference type="PROSITE-ProRule" id="PRU00283"/>
    </source>
</evidence>
<evidence type="ECO:0000256" key="4">
    <source>
        <dbReference type="ARBA" id="ARBA00023212"/>
    </source>
</evidence>
<dbReference type="PROSITE" id="PS00411">
    <property type="entry name" value="KINESIN_MOTOR_1"/>
    <property type="match status" value="1"/>
</dbReference>
<dbReference type="InterPro" id="IPR001752">
    <property type="entry name" value="Kinesin_motor_dom"/>
</dbReference>
<dbReference type="GO" id="GO:0005524">
    <property type="term" value="F:ATP binding"/>
    <property type="evidence" value="ECO:0007669"/>
    <property type="project" value="UniProtKB-UniRule"/>
</dbReference>
<dbReference type="AlphaFoldDB" id="A0ABD2PQN6"/>
<dbReference type="SUPFAM" id="SSF52540">
    <property type="entry name" value="P-loop containing nucleoside triphosphate hydrolases"/>
    <property type="match status" value="1"/>
</dbReference>
<dbReference type="Gene3D" id="3.40.850.10">
    <property type="entry name" value="Kinesin motor domain"/>
    <property type="match status" value="1"/>
</dbReference>
<feature type="non-terminal residue" evidence="9">
    <location>
        <position position="494"/>
    </location>
</feature>
<dbReference type="PANTHER" id="PTHR47972:SF65">
    <property type="entry name" value="KINESIN-LIKE PROTEIN"/>
    <property type="match status" value="1"/>
</dbReference>
<evidence type="ECO:0000256" key="3">
    <source>
        <dbReference type="ARBA" id="ARBA00022840"/>
    </source>
</evidence>
<feature type="domain" description="Kinesin motor" evidence="8">
    <location>
        <begin position="212"/>
        <end position="494"/>
    </location>
</feature>
<evidence type="ECO:0000313" key="9">
    <source>
        <dbReference type="EMBL" id="KAL3308046.1"/>
    </source>
</evidence>
<dbReference type="InterPro" id="IPR036961">
    <property type="entry name" value="Kinesin_motor_dom_sf"/>
</dbReference>
<evidence type="ECO:0000256" key="1">
    <source>
        <dbReference type="ARBA" id="ARBA00004245"/>
    </source>
</evidence>
<dbReference type="Pfam" id="PF00225">
    <property type="entry name" value="Kinesin"/>
    <property type="match status" value="1"/>
</dbReference>
<dbReference type="Proteomes" id="UP001626550">
    <property type="component" value="Unassembled WGS sequence"/>
</dbReference>
<dbReference type="GO" id="GO:0005874">
    <property type="term" value="C:microtubule"/>
    <property type="evidence" value="ECO:0007669"/>
    <property type="project" value="UniProtKB-KW"/>
</dbReference>
<comment type="similarity">
    <text evidence="5 6">Belongs to the TRAFAC class myosin-kinesin ATPase superfamily. Kinesin family.</text>
</comment>
<evidence type="ECO:0000256" key="6">
    <source>
        <dbReference type="RuleBase" id="RU000394"/>
    </source>
</evidence>
<dbReference type="GO" id="GO:0003774">
    <property type="term" value="F:cytoskeletal motor activity"/>
    <property type="evidence" value="ECO:0007669"/>
    <property type="project" value="UniProtKB-UniRule"/>
</dbReference>
<evidence type="ECO:0000259" key="8">
    <source>
        <dbReference type="PROSITE" id="PS50067"/>
    </source>
</evidence>
<reference evidence="9 10" key="1">
    <citation type="submission" date="2024-11" db="EMBL/GenBank/DDBJ databases">
        <title>Adaptive evolution of stress response genes in parasites aligns with host niche diversity.</title>
        <authorList>
            <person name="Hahn C."/>
            <person name="Resl P."/>
        </authorList>
    </citation>
    <scope>NUCLEOTIDE SEQUENCE [LARGE SCALE GENOMIC DNA]</scope>
    <source>
        <strain evidence="9">EGGRZ-B1_66</strain>
        <tissue evidence="9">Body</tissue>
    </source>
</reference>
<feature type="binding site" evidence="5">
    <location>
        <begin position="292"/>
        <end position="299"/>
    </location>
    <ligand>
        <name>ATP</name>
        <dbReference type="ChEBI" id="CHEBI:30616"/>
    </ligand>
</feature>
<dbReference type="PANTHER" id="PTHR47972">
    <property type="entry name" value="KINESIN-LIKE PROTEIN KLP-3"/>
    <property type="match status" value="1"/>
</dbReference>
<protein>
    <recommendedName>
        <fullName evidence="6">Kinesin-like protein</fullName>
    </recommendedName>
</protein>
<evidence type="ECO:0000256" key="7">
    <source>
        <dbReference type="SAM" id="Coils"/>
    </source>
</evidence>
<feature type="coiled-coil region" evidence="7">
    <location>
        <begin position="56"/>
        <end position="111"/>
    </location>
</feature>
<accession>A0ABD2PQN6</accession>
<keyword evidence="4" id="KW-0963">Cytoplasm</keyword>
<dbReference type="InterPro" id="IPR027640">
    <property type="entry name" value="Kinesin-like_fam"/>
</dbReference>